<dbReference type="AlphaFoldDB" id="A0A259TXA4"/>
<evidence type="ECO:0000313" key="1">
    <source>
        <dbReference type="EMBL" id="OZC02204.1"/>
    </source>
</evidence>
<organism evidence="1 2">
    <name type="scientific">Rubricoccus marinus</name>
    <dbReference type="NCBI Taxonomy" id="716817"/>
    <lineage>
        <taxon>Bacteria</taxon>
        <taxon>Pseudomonadati</taxon>
        <taxon>Rhodothermota</taxon>
        <taxon>Rhodothermia</taxon>
        <taxon>Rhodothermales</taxon>
        <taxon>Rubricoccaceae</taxon>
        <taxon>Rubricoccus</taxon>
    </lineage>
</organism>
<dbReference type="Proteomes" id="UP000216446">
    <property type="component" value="Unassembled WGS sequence"/>
</dbReference>
<dbReference type="RefSeq" id="WP_094546210.1">
    <property type="nucleotide sequence ID" value="NZ_MQWB01000001.1"/>
</dbReference>
<evidence type="ECO:0000313" key="2">
    <source>
        <dbReference type="Proteomes" id="UP000216446"/>
    </source>
</evidence>
<keyword evidence="2" id="KW-1185">Reference proteome</keyword>
<dbReference type="InParanoid" id="A0A259TXA4"/>
<accession>A0A259TXA4</accession>
<dbReference type="EMBL" id="MQWB01000001">
    <property type="protein sequence ID" value="OZC02204.1"/>
    <property type="molecule type" value="Genomic_DNA"/>
</dbReference>
<proteinExistence type="predicted"/>
<protein>
    <submittedName>
        <fullName evidence="1">Uncharacterized protein</fullName>
    </submittedName>
</protein>
<sequence>MSETPHVDALARTESALASGLTGITPTTALGLIDHWQAACADAGLTEISSSLAHLGGLLRADRLDGRAIGASLRDLSTATVDSASGDGALAGRLQALGAALDRGASMLGA</sequence>
<reference evidence="1 2" key="1">
    <citation type="submission" date="2016-11" db="EMBL/GenBank/DDBJ databases">
        <title>Study of marine rhodopsin-containing bacteria.</title>
        <authorList>
            <person name="Yoshizawa S."/>
            <person name="Kumagai Y."/>
            <person name="Kogure K."/>
        </authorList>
    </citation>
    <scope>NUCLEOTIDE SEQUENCE [LARGE SCALE GENOMIC DNA]</scope>
    <source>
        <strain evidence="1 2">SG-29</strain>
    </source>
</reference>
<gene>
    <name evidence="1" type="ORF">BSZ36_03900</name>
</gene>
<name>A0A259TXA4_9BACT</name>
<dbReference type="OrthoDB" id="10017459at2"/>
<comment type="caution">
    <text evidence="1">The sequence shown here is derived from an EMBL/GenBank/DDBJ whole genome shotgun (WGS) entry which is preliminary data.</text>
</comment>